<dbReference type="AlphaFoldDB" id="A0A316FPW3"/>
<reference evidence="1 2" key="1">
    <citation type="submission" date="2018-05" db="EMBL/GenBank/DDBJ databases">
        <title>Genomic Encyclopedia of Archaeal and Bacterial Type Strains, Phase II (KMG-II): from individual species to whole genera.</title>
        <authorList>
            <person name="Goeker M."/>
        </authorList>
    </citation>
    <scope>NUCLEOTIDE SEQUENCE [LARGE SCALE GENOMIC DNA]</scope>
    <source>
        <strain evidence="1 2">DSM 45184</strain>
    </source>
</reference>
<accession>A0A316FPW3</accession>
<evidence type="ECO:0000313" key="1">
    <source>
        <dbReference type="EMBL" id="PWK49736.1"/>
    </source>
</evidence>
<sequence>MVAISGDCAASMVAASSFTRGSAARSPARADITTACWWWTLMCSANATSASLNTALGEAEVVISALEWPVE</sequence>
<dbReference type="Proteomes" id="UP000245697">
    <property type="component" value="Unassembled WGS sequence"/>
</dbReference>
<comment type="caution">
    <text evidence="1">The sequence shown here is derived from an EMBL/GenBank/DDBJ whole genome shotgun (WGS) entry which is preliminary data.</text>
</comment>
<dbReference type="EMBL" id="QGGR01000004">
    <property type="protein sequence ID" value="PWK49736.1"/>
    <property type="molecule type" value="Genomic_DNA"/>
</dbReference>
<proteinExistence type="predicted"/>
<protein>
    <submittedName>
        <fullName evidence="1">Uncharacterized protein</fullName>
    </submittedName>
</protein>
<organism evidence="1 2">
    <name type="scientific">Actinoplanes xinjiangensis</name>
    <dbReference type="NCBI Taxonomy" id="512350"/>
    <lineage>
        <taxon>Bacteria</taxon>
        <taxon>Bacillati</taxon>
        <taxon>Actinomycetota</taxon>
        <taxon>Actinomycetes</taxon>
        <taxon>Micromonosporales</taxon>
        <taxon>Micromonosporaceae</taxon>
        <taxon>Actinoplanes</taxon>
    </lineage>
</organism>
<gene>
    <name evidence="1" type="ORF">BC793_104411</name>
</gene>
<evidence type="ECO:0000313" key="2">
    <source>
        <dbReference type="Proteomes" id="UP000245697"/>
    </source>
</evidence>
<keyword evidence="2" id="KW-1185">Reference proteome</keyword>
<name>A0A316FPW3_9ACTN</name>